<name>A0A932EPU0_9BACT</name>
<feature type="region of interest" description="Disordered" evidence="6">
    <location>
        <begin position="209"/>
        <end position="241"/>
    </location>
</feature>
<dbReference type="Gene3D" id="3.40.30.10">
    <property type="entry name" value="Glutaredoxin"/>
    <property type="match status" value="1"/>
</dbReference>
<organism evidence="9 10">
    <name type="scientific">Candidatus Korobacter versatilis</name>
    <dbReference type="NCBI Taxonomy" id="658062"/>
    <lineage>
        <taxon>Bacteria</taxon>
        <taxon>Pseudomonadati</taxon>
        <taxon>Acidobacteriota</taxon>
        <taxon>Terriglobia</taxon>
        <taxon>Terriglobales</taxon>
        <taxon>Candidatus Korobacteraceae</taxon>
        <taxon>Candidatus Korobacter</taxon>
    </lineage>
</organism>
<evidence type="ECO:0000256" key="5">
    <source>
        <dbReference type="ARBA" id="ARBA00023284"/>
    </source>
</evidence>
<evidence type="ECO:0000313" key="10">
    <source>
        <dbReference type="Proteomes" id="UP000779809"/>
    </source>
</evidence>
<evidence type="ECO:0000256" key="4">
    <source>
        <dbReference type="ARBA" id="ARBA00023157"/>
    </source>
</evidence>
<evidence type="ECO:0000256" key="3">
    <source>
        <dbReference type="ARBA" id="ARBA00023002"/>
    </source>
</evidence>
<dbReference type="SUPFAM" id="SSF52833">
    <property type="entry name" value="Thioredoxin-like"/>
    <property type="match status" value="1"/>
</dbReference>
<comment type="similarity">
    <text evidence="1">Belongs to the thioredoxin family. DsbA subfamily.</text>
</comment>
<evidence type="ECO:0000256" key="7">
    <source>
        <dbReference type="SAM" id="SignalP"/>
    </source>
</evidence>
<dbReference type="PANTHER" id="PTHR13887">
    <property type="entry name" value="GLUTATHIONE S-TRANSFERASE KAPPA"/>
    <property type="match status" value="1"/>
</dbReference>
<dbReference type="AlphaFoldDB" id="A0A932EPU0"/>
<keyword evidence="5" id="KW-0676">Redox-active center</keyword>
<dbReference type="InterPro" id="IPR036249">
    <property type="entry name" value="Thioredoxin-like_sf"/>
</dbReference>
<gene>
    <name evidence="9" type="ORF">HYX28_04705</name>
</gene>
<dbReference type="GO" id="GO:0016491">
    <property type="term" value="F:oxidoreductase activity"/>
    <property type="evidence" value="ECO:0007669"/>
    <property type="project" value="UniProtKB-KW"/>
</dbReference>
<feature type="compositionally biased region" description="Basic and acidic residues" evidence="6">
    <location>
        <begin position="220"/>
        <end position="236"/>
    </location>
</feature>
<accession>A0A932EPU0</accession>
<feature type="chain" id="PRO_5036920646" evidence="7">
    <location>
        <begin position="26"/>
        <end position="333"/>
    </location>
</feature>
<dbReference type="EMBL" id="JACPNR010000006">
    <property type="protein sequence ID" value="MBI2678058.1"/>
    <property type="molecule type" value="Genomic_DNA"/>
</dbReference>
<evidence type="ECO:0000256" key="6">
    <source>
        <dbReference type="SAM" id="MobiDB-lite"/>
    </source>
</evidence>
<evidence type="ECO:0000259" key="8">
    <source>
        <dbReference type="Pfam" id="PF13462"/>
    </source>
</evidence>
<evidence type="ECO:0000256" key="2">
    <source>
        <dbReference type="ARBA" id="ARBA00022729"/>
    </source>
</evidence>
<protein>
    <submittedName>
        <fullName evidence="9">Thioredoxin domain-containing protein</fullName>
    </submittedName>
</protein>
<evidence type="ECO:0000313" key="9">
    <source>
        <dbReference type="EMBL" id="MBI2678058.1"/>
    </source>
</evidence>
<evidence type="ECO:0000256" key="1">
    <source>
        <dbReference type="ARBA" id="ARBA00005791"/>
    </source>
</evidence>
<proteinExistence type="inferred from homology"/>
<keyword evidence="2 7" id="KW-0732">Signal</keyword>
<keyword evidence="3" id="KW-0560">Oxidoreductase</keyword>
<dbReference type="Pfam" id="PF13462">
    <property type="entry name" value="Thioredoxin_4"/>
    <property type="match status" value="1"/>
</dbReference>
<reference evidence="9" key="1">
    <citation type="submission" date="2020-07" db="EMBL/GenBank/DDBJ databases">
        <title>Huge and variable diversity of episymbiotic CPR bacteria and DPANN archaea in groundwater ecosystems.</title>
        <authorList>
            <person name="He C.Y."/>
            <person name="Keren R."/>
            <person name="Whittaker M."/>
            <person name="Farag I.F."/>
            <person name="Doudna J."/>
            <person name="Cate J.H.D."/>
            <person name="Banfield J.F."/>
        </authorList>
    </citation>
    <scope>NUCLEOTIDE SEQUENCE</scope>
    <source>
        <strain evidence="9">NC_groundwater_580_Pr5_B-0.1um_64_19</strain>
    </source>
</reference>
<dbReference type="Proteomes" id="UP000779809">
    <property type="component" value="Unassembled WGS sequence"/>
</dbReference>
<feature type="domain" description="Thioredoxin-like fold" evidence="8">
    <location>
        <begin position="120"/>
        <end position="314"/>
    </location>
</feature>
<sequence>MKAVLVAMLKRAMVLVAVLCLGCSAQNSNSEASQVNKRIERQVRNSAEMSSAAEITVGERKASEFGGWDEVSVLVSDQGAQKTYTFLLSKDGKSLVHYQKFDISTDPNQRLMSKIDLTGRPVRGNKDAKVTVAVYDDFQCPYCARMYDTLFNDVMKTYGDRVKVIYKDFPLYEIHPWAVRAAVNANCLIAQSNDAFWQFSDRVHRNQREIGEQESAPDPAEAKTAKNVKDPKEAGAKPKVRSTGLDKLASDIATQNKLDTTKLNACMEKRDTEQVRLSLGEGKQLGVSATPTLFINGERLEGAASAEELKAVLDRALRDAGETPPAAAKPASK</sequence>
<dbReference type="InterPro" id="IPR012336">
    <property type="entry name" value="Thioredoxin-like_fold"/>
</dbReference>
<feature type="signal peptide" evidence="7">
    <location>
        <begin position="1"/>
        <end position="25"/>
    </location>
</feature>
<dbReference type="PANTHER" id="PTHR13887:SF14">
    <property type="entry name" value="DISULFIDE BOND FORMATION PROTEIN D"/>
    <property type="match status" value="1"/>
</dbReference>
<comment type="caution">
    <text evidence="9">The sequence shown here is derived from an EMBL/GenBank/DDBJ whole genome shotgun (WGS) entry which is preliminary data.</text>
</comment>
<keyword evidence="4" id="KW-1015">Disulfide bond</keyword>